<dbReference type="Proteomes" id="UP000887577">
    <property type="component" value="Unplaced"/>
</dbReference>
<proteinExistence type="predicted"/>
<feature type="chain" id="PRO_5037572534" evidence="1">
    <location>
        <begin position="18"/>
        <end position="80"/>
    </location>
</feature>
<reference evidence="3" key="1">
    <citation type="submission" date="2022-11" db="UniProtKB">
        <authorList>
            <consortium name="WormBaseParasite"/>
        </authorList>
    </citation>
    <scope>IDENTIFICATION</scope>
</reference>
<dbReference type="AlphaFoldDB" id="A0A914Z661"/>
<accession>A0A914Z661</accession>
<dbReference type="WBParaSite" id="PSU_v2.g740.t1">
    <property type="protein sequence ID" value="PSU_v2.g740.t1"/>
    <property type="gene ID" value="PSU_v2.g740"/>
</dbReference>
<keyword evidence="2" id="KW-1185">Reference proteome</keyword>
<evidence type="ECO:0000313" key="2">
    <source>
        <dbReference type="Proteomes" id="UP000887577"/>
    </source>
</evidence>
<feature type="signal peptide" evidence="1">
    <location>
        <begin position="1"/>
        <end position="17"/>
    </location>
</feature>
<name>A0A914Z661_9BILA</name>
<evidence type="ECO:0000256" key="1">
    <source>
        <dbReference type="SAM" id="SignalP"/>
    </source>
</evidence>
<organism evidence="2 3">
    <name type="scientific">Panagrolaimus superbus</name>
    <dbReference type="NCBI Taxonomy" id="310955"/>
    <lineage>
        <taxon>Eukaryota</taxon>
        <taxon>Metazoa</taxon>
        <taxon>Ecdysozoa</taxon>
        <taxon>Nematoda</taxon>
        <taxon>Chromadorea</taxon>
        <taxon>Rhabditida</taxon>
        <taxon>Tylenchina</taxon>
        <taxon>Panagrolaimomorpha</taxon>
        <taxon>Panagrolaimoidea</taxon>
        <taxon>Panagrolaimidae</taxon>
        <taxon>Panagrolaimus</taxon>
    </lineage>
</organism>
<protein>
    <submittedName>
        <fullName evidence="3">Uncharacterized protein</fullName>
    </submittedName>
</protein>
<keyword evidence="1" id="KW-0732">Signal</keyword>
<sequence>MKFLIVIFALSMIIAEAVYNPELEYPQPASPLASQMADEAVKKAGADPFGNPEPTVNVPVQRFKRLILNGEKNAPSDTVI</sequence>
<evidence type="ECO:0000313" key="3">
    <source>
        <dbReference type="WBParaSite" id="PSU_v2.g740.t1"/>
    </source>
</evidence>